<protein>
    <submittedName>
        <fullName evidence="3">Substrate-binding periplasmic protein</fullName>
    </submittedName>
</protein>
<comment type="caution">
    <text evidence="3">The sequence shown here is derived from an EMBL/GenBank/DDBJ whole genome shotgun (WGS) entry which is preliminary data.</text>
</comment>
<gene>
    <name evidence="3" type="ORF">ACFFJP_06020</name>
</gene>
<reference evidence="3 4" key="1">
    <citation type="submission" date="2024-09" db="EMBL/GenBank/DDBJ databases">
        <authorList>
            <person name="Sun Q."/>
            <person name="Mori K."/>
        </authorList>
    </citation>
    <scope>NUCLEOTIDE SEQUENCE [LARGE SCALE GENOMIC DNA]</scope>
    <source>
        <strain evidence="3 4">KCTC 23315</strain>
    </source>
</reference>
<dbReference type="RefSeq" id="WP_377241455.1">
    <property type="nucleotide sequence ID" value="NZ_JBHLXP010000001.1"/>
</dbReference>
<keyword evidence="1" id="KW-0732">Signal</keyword>
<name>A0ABV6BAE2_9GAMM</name>
<feature type="domain" description="Solute-binding protein family 3/N-terminal" evidence="2">
    <location>
        <begin position="26"/>
        <end position="248"/>
    </location>
</feature>
<organism evidence="3 4">
    <name type="scientific">Rheinheimera tilapiae</name>
    <dbReference type="NCBI Taxonomy" id="875043"/>
    <lineage>
        <taxon>Bacteria</taxon>
        <taxon>Pseudomonadati</taxon>
        <taxon>Pseudomonadota</taxon>
        <taxon>Gammaproteobacteria</taxon>
        <taxon>Chromatiales</taxon>
        <taxon>Chromatiaceae</taxon>
        <taxon>Rheinheimera</taxon>
    </lineage>
</organism>
<dbReference type="EMBL" id="JBHLXP010000001">
    <property type="protein sequence ID" value="MFC0047838.1"/>
    <property type="molecule type" value="Genomic_DNA"/>
</dbReference>
<evidence type="ECO:0000256" key="1">
    <source>
        <dbReference type="SAM" id="SignalP"/>
    </source>
</evidence>
<dbReference type="Gene3D" id="3.40.190.10">
    <property type="entry name" value="Periplasmic binding protein-like II"/>
    <property type="match status" value="2"/>
</dbReference>
<evidence type="ECO:0000259" key="2">
    <source>
        <dbReference type="Pfam" id="PF00497"/>
    </source>
</evidence>
<dbReference type="Pfam" id="PF00497">
    <property type="entry name" value="SBP_bac_3"/>
    <property type="match status" value="1"/>
</dbReference>
<proteinExistence type="predicted"/>
<dbReference type="InterPro" id="IPR001638">
    <property type="entry name" value="Solute-binding_3/MltF_N"/>
</dbReference>
<evidence type="ECO:0000313" key="4">
    <source>
        <dbReference type="Proteomes" id="UP001589813"/>
    </source>
</evidence>
<feature type="chain" id="PRO_5045690733" evidence="1">
    <location>
        <begin position="23"/>
        <end position="252"/>
    </location>
</feature>
<sequence>MRKIRICSSITLLLMLAPVSGAEIRVLTEHLPPFQIDSAGAATGFATDVVRQTFKDAGISYQIEFQSWSRAYQLALRDPNTCIFSISKSKERQALFQWIGELSYNTTAIYGLTSRTDIVLKSLEQAKSYVIAVTRDDVTHHYLLQHGFEEGKNLYVLENVSSMLNVLTSRRQGIDLVIINETILKYRAIESGLTPAEFRKLLVLPDLPLDFHLACSLKTPAAIVARLRSSLQGIKTDGRFDKIVTGWSERLH</sequence>
<accession>A0ABV6BAE2</accession>
<feature type="signal peptide" evidence="1">
    <location>
        <begin position="1"/>
        <end position="22"/>
    </location>
</feature>
<keyword evidence="4" id="KW-1185">Reference proteome</keyword>
<dbReference type="SUPFAM" id="SSF53850">
    <property type="entry name" value="Periplasmic binding protein-like II"/>
    <property type="match status" value="1"/>
</dbReference>
<evidence type="ECO:0000313" key="3">
    <source>
        <dbReference type="EMBL" id="MFC0047838.1"/>
    </source>
</evidence>
<dbReference type="Proteomes" id="UP001589813">
    <property type="component" value="Unassembled WGS sequence"/>
</dbReference>
<dbReference type="PANTHER" id="PTHR38834">
    <property type="entry name" value="PERIPLASMIC SUBSTRATE BINDING PROTEIN FAMILY 3"/>
    <property type="match status" value="1"/>
</dbReference>
<dbReference type="PANTHER" id="PTHR38834:SF3">
    <property type="entry name" value="SOLUTE-BINDING PROTEIN FAMILY 3_N-TERMINAL DOMAIN-CONTAINING PROTEIN"/>
    <property type="match status" value="1"/>
</dbReference>